<dbReference type="AlphaFoldDB" id="A0A540Q477"/>
<proteinExistence type="predicted"/>
<gene>
    <name evidence="1" type="ORF">Sipo8835_30570</name>
</gene>
<sequence length="167" mass="18805">MKPETLISVSATVIALASLWVSLAQTRSIQTHNRQSVRPLLKIRRVKNFEASRTGIQVVNAGLGPAIVTTTIVRLDGETVGEWDRKTYRRLMDGPPVWPKVSTLTEGVPVLTGQVLHLLFLDDFDSDEHAWFWTLVSERLSIEIFYESLYGGENFRAVLKPREDAQA</sequence>
<dbReference type="EMBL" id="SPAZ01000242">
    <property type="protein sequence ID" value="TQE25998.1"/>
    <property type="molecule type" value="Genomic_DNA"/>
</dbReference>
<evidence type="ECO:0000313" key="1">
    <source>
        <dbReference type="EMBL" id="TQE25998.1"/>
    </source>
</evidence>
<reference evidence="1 2" key="1">
    <citation type="submission" date="2019-03" db="EMBL/GenBank/DDBJ databases">
        <title>Comparative genomic analyses of the sweetpotato soil rot pathogen, Streptomyces ipomoeae.</title>
        <authorList>
            <person name="Ruschel Soares N."/>
            <person name="Badger J.H."/>
            <person name="Huguet-Tapia J.C."/>
            <person name="Clark C.A."/>
            <person name="Pettis G.S."/>
        </authorList>
    </citation>
    <scope>NUCLEOTIDE SEQUENCE [LARGE SCALE GENOMIC DNA]</scope>
    <source>
        <strain evidence="1 2">88-35</strain>
    </source>
</reference>
<evidence type="ECO:0000313" key="2">
    <source>
        <dbReference type="Proteomes" id="UP000318720"/>
    </source>
</evidence>
<comment type="caution">
    <text evidence="1">The sequence shown here is derived from an EMBL/GenBank/DDBJ whole genome shotgun (WGS) entry which is preliminary data.</text>
</comment>
<dbReference type="Proteomes" id="UP000318720">
    <property type="component" value="Unassembled WGS sequence"/>
</dbReference>
<name>A0A540Q477_9ACTN</name>
<organism evidence="1 2">
    <name type="scientific">Streptomyces ipomoeae</name>
    <dbReference type="NCBI Taxonomy" id="103232"/>
    <lineage>
        <taxon>Bacteria</taxon>
        <taxon>Bacillati</taxon>
        <taxon>Actinomycetota</taxon>
        <taxon>Actinomycetes</taxon>
        <taxon>Kitasatosporales</taxon>
        <taxon>Streptomycetaceae</taxon>
        <taxon>Streptomyces</taxon>
    </lineage>
</organism>
<dbReference type="RefSeq" id="WP_086019329.1">
    <property type="nucleotide sequence ID" value="NZ_JARAVA010000076.1"/>
</dbReference>
<protein>
    <submittedName>
        <fullName evidence="1">Uncharacterized protein</fullName>
    </submittedName>
</protein>
<accession>A0A540Q477</accession>